<reference evidence="2 3" key="1">
    <citation type="journal article" date="2022" name="ISME Commun">
        <title>Vulcanimicrobium alpinus gen. nov. sp. nov., the first cultivated representative of the candidate phylum 'Eremiobacterota', is a metabolically versatile aerobic anoxygenic phototroph.</title>
        <authorList>
            <person name="Yabe S."/>
            <person name="Muto K."/>
            <person name="Abe K."/>
            <person name="Yokota A."/>
            <person name="Staudigel H."/>
            <person name="Tebo B.M."/>
        </authorList>
    </citation>
    <scope>NUCLEOTIDE SEQUENCE [LARGE SCALE GENOMIC DNA]</scope>
    <source>
        <strain evidence="2 3">WC8-2</strain>
    </source>
</reference>
<dbReference type="Pfam" id="PF16798">
    <property type="entry name" value="DUF5069"/>
    <property type="match status" value="1"/>
</dbReference>
<accession>A0AAN2CB53</accession>
<evidence type="ECO:0000313" key="2">
    <source>
        <dbReference type="EMBL" id="BDE07603.1"/>
    </source>
</evidence>
<feature type="domain" description="DUF5069" evidence="1">
    <location>
        <begin position="23"/>
        <end position="155"/>
    </location>
</feature>
<keyword evidence="3" id="KW-1185">Reference proteome</keyword>
<evidence type="ECO:0000259" key="1">
    <source>
        <dbReference type="Pfam" id="PF16798"/>
    </source>
</evidence>
<name>A0AAN2CB53_UNVUL</name>
<sequence>MRNLCGAAAVKALAMLQKDLTTSYPRSVREKLHGVVQVGRAIDKGIATANGTNGEYHYNCPMDKAVFGLLGVDHEALMDVIKKANSVGEIEAYVKPFVDKTSPAEIEQFNAHFLEAGPEPGSESHAYFLELRNQVAPDRTDVTAWPDLLDLDEKRPVPQRVAS</sequence>
<dbReference type="EMBL" id="AP025523">
    <property type="protein sequence ID" value="BDE07603.1"/>
    <property type="molecule type" value="Genomic_DNA"/>
</dbReference>
<dbReference type="AlphaFoldDB" id="A0AAN2CB53"/>
<dbReference type="KEGG" id="vab:WPS_28790"/>
<dbReference type="InterPro" id="IPR031849">
    <property type="entry name" value="DUF5069"/>
</dbReference>
<dbReference type="RefSeq" id="WP_317995182.1">
    <property type="nucleotide sequence ID" value="NZ_AP025523.1"/>
</dbReference>
<evidence type="ECO:0000313" key="3">
    <source>
        <dbReference type="Proteomes" id="UP001317532"/>
    </source>
</evidence>
<organism evidence="2 3">
    <name type="scientific">Vulcanimicrobium alpinum</name>
    <dbReference type="NCBI Taxonomy" id="3016050"/>
    <lineage>
        <taxon>Bacteria</taxon>
        <taxon>Bacillati</taxon>
        <taxon>Vulcanimicrobiota</taxon>
        <taxon>Vulcanimicrobiia</taxon>
        <taxon>Vulcanimicrobiales</taxon>
        <taxon>Vulcanimicrobiaceae</taxon>
        <taxon>Vulcanimicrobium</taxon>
    </lineage>
</organism>
<protein>
    <recommendedName>
        <fullName evidence="1">DUF5069 domain-containing protein</fullName>
    </recommendedName>
</protein>
<gene>
    <name evidence="2" type="ORF">WPS_28790</name>
</gene>
<dbReference type="Proteomes" id="UP001317532">
    <property type="component" value="Chromosome"/>
</dbReference>
<proteinExistence type="predicted"/>